<dbReference type="InterPro" id="IPR038765">
    <property type="entry name" value="Papain-like_cys_pep_sf"/>
</dbReference>
<accession>A0A3T1CZX3</accession>
<evidence type="ECO:0000259" key="1">
    <source>
        <dbReference type="SMART" id="SM00460"/>
    </source>
</evidence>
<dbReference type="AlphaFoldDB" id="A0A3T1CZX3"/>
<sequence>MNIRSILLACAVLLGTSYITAEFKPSIVRAAESSTSQDELQQEIIDALNERLSSLTVTYSAPRATLKQNIRDTLNAAVQSDDYMHYTVKTFGYDATIEDDTANITFQFTYWETLAQTNEVKKIVAKTLDQILTRGMNDHQKVKAIHDWIVTRVAYDTRLIAHSAYDGLVNGKTVCQGYAVLTYEMMNQAGIPVKIVEGTSRGIAHTWNLVQLDGKWYHLDTTWDDPVPDVKGRVDYSYYNLTDAQIEKDHRWERSSLYPKAVTSYDQTLSSLAKKDSSKAAFYNKLYEQLGYLYLTDAYTATSLKSLTDKITAAVSKRQKELVIRYTRGATLMSDMKKAFAAQKGLSGVSYTYENYTRSGTNDKLLRITLKY</sequence>
<dbReference type="PANTHER" id="PTHR46333:SF2">
    <property type="entry name" value="CYTOKINESIS PROTEIN 3"/>
    <property type="match status" value="1"/>
</dbReference>
<dbReference type="EMBL" id="AP019400">
    <property type="protein sequence ID" value="BBI31351.1"/>
    <property type="molecule type" value="Genomic_DNA"/>
</dbReference>
<proteinExistence type="predicted"/>
<dbReference type="SMART" id="SM00460">
    <property type="entry name" value="TGc"/>
    <property type="match status" value="1"/>
</dbReference>
<dbReference type="GO" id="GO:0005737">
    <property type="term" value="C:cytoplasm"/>
    <property type="evidence" value="ECO:0007669"/>
    <property type="project" value="TreeGrafter"/>
</dbReference>
<name>A0A3T1CZX3_9BACL</name>
<evidence type="ECO:0000313" key="3">
    <source>
        <dbReference type="Proteomes" id="UP000289856"/>
    </source>
</evidence>
<dbReference type="KEGG" id="cohn:KCTCHS21_07500"/>
<keyword evidence="3" id="KW-1185">Reference proteome</keyword>
<dbReference type="Pfam" id="PF01841">
    <property type="entry name" value="Transglut_core"/>
    <property type="match status" value="1"/>
</dbReference>
<dbReference type="SUPFAM" id="SSF54001">
    <property type="entry name" value="Cysteine proteinases"/>
    <property type="match status" value="1"/>
</dbReference>
<dbReference type="OrthoDB" id="9788327at2"/>
<dbReference type="RefSeq" id="WP_130605194.1">
    <property type="nucleotide sequence ID" value="NZ_AP019400.1"/>
</dbReference>
<dbReference type="Gene3D" id="3.10.620.30">
    <property type="match status" value="1"/>
</dbReference>
<dbReference type="InterPro" id="IPR052557">
    <property type="entry name" value="CAP/Cytokinesis_protein"/>
</dbReference>
<reference evidence="2 3" key="1">
    <citation type="submission" date="2019-01" db="EMBL/GenBank/DDBJ databases">
        <title>Complete genome sequence of Cohnella hallensis HS21 isolated from Korean fir (Abies koreana) rhizospheric soil.</title>
        <authorList>
            <person name="Jiang L."/>
            <person name="Kang S.W."/>
            <person name="Kim S."/>
            <person name="Jung J."/>
            <person name="Kim C.Y."/>
            <person name="Kim D.H."/>
            <person name="Kim S.W."/>
            <person name="Lee J."/>
        </authorList>
    </citation>
    <scope>NUCLEOTIDE SEQUENCE [LARGE SCALE GENOMIC DNA]</scope>
    <source>
        <strain evidence="2 3">HS21</strain>
    </source>
</reference>
<dbReference type="Proteomes" id="UP000289856">
    <property type="component" value="Chromosome"/>
</dbReference>
<dbReference type="PANTHER" id="PTHR46333">
    <property type="entry name" value="CYTOKINESIS PROTEIN 3"/>
    <property type="match status" value="1"/>
</dbReference>
<feature type="domain" description="Transglutaminase-like" evidence="1">
    <location>
        <begin position="167"/>
        <end position="223"/>
    </location>
</feature>
<protein>
    <submittedName>
        <fullName evidence="2">Peptidase</fullName>
    </submittedName>
</protein>
<gene>
    <name evidence="2" type="ORF">KCTCHS21_07500</name>
</gene>
<evidence type="ECO:0000313" key="2">
    <source>
        <dbReference type="EMBL" id="BBI31351.1"/>
    </source>
</evidence>
<organism evidence="2 3">
    <name type="scientific">Cohnella abietis</name>
    <dbReference type="NCBI Taxonomy" id="2507935"/>
    <lineage>
        <taxon>Bacteria</taxon>
        <taxon>Bacillati</taxon>
        <taxon>Bacillota</taxon>
        <taxon>Bacilli</taxon>
        <taxon>Bacillales</taxon>
        <taxon>Paenibacillaceae</taxon>
        <taxon>Cohnella</taxon>
    </lineage>
</organism>
<dbReference type="InterPro" id="IPR002931">
    <property type="entry name" value="Transglutaminase-like"/>
</dbReference>